<dbReference type="Proteomes" id="UP000637788">
    <property type="component" value="Unassembled WGS sequence"/>
</dbReference>
<comment type="caution">
    <text evidence="1">The sequence shown here is derived from an EMBL/GenBank/DDBJ whole genome shotgun (WGS) entry which is preliminary data.</text>
</comment>
<gene>
    <name evidence="1" type="ORF">GCM10010094_72230</name>
</gene>
<organism evidence="1 2">
    <name type="scientific">Streptomyces flaveus</name>
    <dbReference type="NCBI Taxonomy" id="66370"/>
    <lineage>
        <taxon>Bacteria</taxon>
        <taxon>Bacillati</taxon>
        <taxon>Actinomycetota</taxon>
        <taxon>Actinomycetes</taxon>
        <taxon>Kitasatosporales</taxon>
        <taxon>Streptomycetaceae</taxon>
        <taxon>Streptomyces</taxon>
        <taxon>Streptomyces aurantiacus group</taxon>
    </lineage>
</organism>
<dbReference type="RefSeq" id="WP_189325953.1">
    <property type="nucleotide sequence ID" value="NZ_BMPQ01000026.1"/>
</dbReference>
<protein>
    <submittedName>
        <fullName evidence="1">Uncharacterized protein</fullName>
    </submittedName>
</protein>
<name>A0A917RCC7_9ACTN</name>
<evidence type="ECO:0000313" key="1">
    <source>
        <dbReference type="EMBL" id="GGL01028.1"/>
    </source>
</evidence>
<reference evidence="1" key="1">
    <citation type="journal article" date="2014" name="Int. J. Syst. Evol. Microbiol.">
        <title>Complete genome sequence of Corynebacterium casei LMG S-19264T (=DSM 44701T), isolated from a smear-ripened cheese.</title>
        <authorList>
            <consortium name="US DOE Joint Genome Institute (JGI-PGF)"/>
            <person name="Walter F."/>
            <person name="Albersmeier A."/>
            <person name="Kalinowski J."/>
            <person name="Ruckert C."/>
        </authorList>
    </citation>
    <scope>NUCLEOTIDE SEQUENCE</scope>
    <source>
        <strain evidence="1">JCM 3035</strain>
    </source>
</reference>
<dbReference type="EMBL" id="BMPQ01000026">
    <property type="protein sequence ID" value="GGL01028.1"/>
    <property type="molecule type" value="Genomic_DNA"/>
</dbReference>
<dbReference type="AlphaFoldDB" id="A0A917RCC7"/>
<reference evidence="1" key="2">
    <citation type="submission" date="2020-09" db="EMBL/GenBank/DDBJ databases">
        <authorList>
            <person name="Sun Q."/>
            <person name="Ohkuma M."/>
        </authorList>
    </citation>
    <scope>NUCLEOTIDE SEQUENCE</scope>
    <source>
        <strain evidence="1">JCM 3035</strain>
    </source>
</reference>
<keyword evidence="2" id="KW-1185">Reference proteome</keyword>
<proteinExistence type="predicted"/>
<sequence>MNFAPQVETAEISDSGLDGISGGLAADVFGGGHLQVASVDVCADVFAAASAEGVVAGVGVHAAAH</sequence>
<evidence type="ECO:0000313" key="2">
    <source>
        <dbReference type="Proteomes" id="UP000637788"/>
    </source>
</evidence>
<accession>A0A917RCC7</accession>